<evidence type="ECO:0000313" key="4">
    <source>
        <dbReference type="EMBL" id="WEK04970.1"/>
    </source>
</evidence>
<feature type="region of interest" description="Disordered" evidence="1">
    <location>
        <begin position="147"/>
        <end position="201"/>
    </location>
</feature>
<feature type="compositionally biased region" description="Polar residues" evidence="1">
    <location>
        <begin position="181"/>
        <end position="194"/>
    </location>
</feature>
<organism evidence="4 5">
    <name type="scientific">Candidatus Devosia phytovorans</name>
    <dbReference type="NCBI Taxonomy" id="3121372"/>
    <lineage>
        <taxon>Bacteria</taxon>
        <taxon>Pseudomonadati</taxon>
        <taxon>Pseudomonadota</taxon>
        <taxon>Alphaproteobacteria</taxon>
        <taxon>Hyphomicrobiales</taxon>
        <taxon>Devosiaceae</taxon>
        <taxon>Devosia</taxon>
    </lineage>
</organism>
<evidence type="ECO:0000256" key="2">
    <source>
        <dbReference type="SAM" id="SignalP"/>
    </source>
</evidence>
<dbReference type="InterPro" id="IPR011033">
    <property type="entry name" value="PRC_barrel-like_sf"/>
</dbReference>
<sequence>MRAFTTASILALLLASPTLAQAPAAPLPATSSQLEQSGLTPPTVTSQGYSTSGQDVLVTKLLGEAVFSSAADDAEEIGIITDMVVTSGQGISAVVLSVGGFLGVGEKDVAVDFAQLTWAEREDGSRRWVLETTAETLTDAPAFIWGDSEETTGQPALTPEEEEEQLVDGDPNAVPVDPALTTDQPERTTINTPVDRTGFTDFDEQGLSAEDLRGIGVYGINDEQIGTIGDIVTNPDGSFDAVIVDVGGFLGLGAKPVAVGFDNLAFSADTFGNRYLFINANREQLETQTEYDPMTYDADRDAQRMVILP</sequence>
<protein>
    <submittedName>
        <fullName evidence="4">PRC-barrel domain-containing protein</fullName>
    </submittedName>
</protein>
<proteinExistence type="predicted"/>
<dbReference type="EMBL" id="CP119312">
    <property type="protein sequence ID" value="WEK04970.1"/>
    <property type="molecule type" value="Genomic_DNA"/>
</dbReference>
<dbReference type="Pfam" id="PF05239">
    <property type="entry name" value="PRC"/>
    <property type="match status" value="2"/>
</dbReference>
<reference evidence="4" key="1">
    <citation type="submission" date="2023-03" db="EMBL/GenBank/DDBJ databases">
        <title>Andean soil-derived lignocellulolytic bacterial consortium as a source of novel taxa and putative plastic-active enzymes.</title>
        <authorList>
            <person name="Diaz-Garcia L."/>
            <person name="Chuvochina M."/>
            <person name="Feuerriegel G."/>
            <person name="Bunk B."/>
            <person name="Sproer C."/>
            <person name="Streit W.R."/>
            <person name="Rodriguez L.M."/>
            <person name="Overmann J."/>
            <person name="Jimenez D.J."/>
        </authorList>
    </citation>
    <scope>NUCLEOTIDE SEQUENCE</scope>
    <source>
        <strain evidence="4">MAG 4196</strain>
    </source>
</reference>
<evidence type="ECO:0000256" key="1">
    <source>
        <dbReference type="SAM" id="MobiDB-lite"/>
    </source>
</evidence>
<feature type="domain" description="PRC-barrel" evidence="3">
    <location>
        <begin position="59"/>
        <end position="135"/>
    </location>
</feature>
<dbReference type="Gene3D" id="2.30.30.240">
    <property type="entry name" value="PRC-barrel domain"/>
    <property type="match status" value="2"/>
</dbReference>
<feature type="domain" description="PRC-barrel" evidence="3">
    <location>
        <begin position="207"/>
        <end position="284"/>
    </location>
</feature>
<keyword evidence="2" id="KW-0732">Signal</keyword>
<dbReference type="InterPro" id="IPR027275">
    <property type="entry name" value="PRC-brl_dom"/>
</dbReference>
<dbReference type="PANTHER" id="PTHR36505">
    <property type="entry name" value="BLR1072 PROTEIN"/>
    <property type="match status" value="1"/>
</dbReference>
<feature type="chain" id="PRO_5042485226" evidence="2">
    <location>
        <begin position="21"/>
        <end position="309"/>
    </location>
</feature>
<name>A0AAJ6AZV2_9HYPH</name>
<feature type="signal peptide" evidence="2">
    <location>
        <begin position="1"/>
        <end position="20"/>
    </location>
</feature>
<dbReference type="Proteomes" id="UP001217476">
    <property type="component" value="Chromosome"/>
</dbReference>
<accession>A0AAJ6AZV2</accession>
<evidence type="ECO:0000259" key="3">
    <source>
        <dbReference type="Pfam" id="PF05239"/>
    </source>
</evidence>
<gene>
    <name evidence="4" type="ORF">P0Y65_01575</name>
</gene>
<evidence type="ECO:0000313" key="5">
    <source>
        <dbReference type="Proteomes" id="UP001217476"/>
    </source>
</evidence>
<dbReference type="AlphaFoldDB" id="A0AAJ6AZV2"/>
<dbReference type="SUPFAM" id="SSF50346">
    <property type="entry name" value="PRC-barrel domain"/>
    <property type="match status" value="2"/>
</dbReference>
<dbReference type="PANTHER" id="PTHR36505:SF1">
    <property type="entry name" value="BLR1072 PROTEIN"/>
    <property type="match status" value="1"/>
</dbReference>